<reference evidence="2 3" key="1">
    <citation type="submission" date="2014-12" db="EMBL/GenBank/DDBJ databases">
        <title>Draft Genome Sequences of Five Spore-Forming Food Isolates of Bacillus pumilus.</title>
        <authorList>
            <person name="de Jong A."/>
            <person name="van Heel A.J."/>
            <person name="Montalban-Lopez M."/>
            <person name="Krawczyk A.O."/>
            <person name="Berendsen E.M."/>
            <person name="Wells-Bennik M."/>
            <person name="Kuipers O.P."/>
        </authorList>
    </citation>
    <scope>NUCLEOTIDE SEQUENCE [LARGE SCALE GENOMIC DNA]</scope>
    <source>
        <strain evidence="2 3">B4127</strain>
    </source>
</reference>
<protein>
    <submittedName>
        <fullName evidence="2">Uncharacterized protein</fullName>
    </submittedName>
</protein>
<name>A0AB34QVF3_BACPU</name>
<feature type="compositionally biased region" description="Basic residues" evidence="1">
    <location>
        <begin position="10"/>
        <end position="21"/>
    </location>
</feature>
<gene>
    <name evidence="2" type="ORF">B4127_2011</name>
</gene>
<evidence type="ECO:0000256" key="1">
    <source>
        <dbReference type="SAM" id="MobiDB-lite"/>
    </source>
</evidence>
<feature type="region of interest" description="Disordered" evidence="1">
    <location>
        <begin position="1"/>
        <end position="50"/>
    </location>
</feature>
<dbReference type="Proteomes" id="UP000031978">
    <property type="component" value="Unassembled WGS sequence"/>
</dbReference>
<evidence type="ECO:0000313" key="3">
    <source>
        <dbReference type="Proteomes" id="UP000031978"/>
    </source>
</evidence>
<proteinExistence type="predicted"/>
<sequence>MKGGEPRFQQTKKRQKSRKQAASHDGQIMRRTRQPTGMLSYLFEKNRIPV</sequence>
<dbReference type="EMBL" id="JXCL01000037">
    <property type="protein sequence ID" value="KIL14052.1"/>
    <property type="molecule type" value="Genomic_DNA"/>
</dbReference>
<accession>A0AB34QVF3</accession>
<comment type="caution">
    <text evidence="2">The sequence shown here is derived from an EMBL/GenBank/DDBJ whole genome shotgun (WGS) entry which is preliminary data.</text>
</comment>
<dbReference type="AlphaFoldDB" id="A0AB34QVF3"/>
<evidence type="ECO:0000313" key="2">
    <source>
        <dbReference type="EMBL" id="KIL14052.1"/>
    </source>
</evidence>
<organism evidence="2 3">
    <name type="scientific">Bacillus pumilus</name>
    <name type="common">Bacillus mesentericus</name>
    <dbReference type="NCBI Taxonomy" id="1408"/>
    <lineage>
        <taxon>Bacteria</taxon>
        <taxon>Bacillati</taxon>
        <taxon>Bacillota</taxon>
        <taxon>Bacilli</taxon>
        <taxon>Bacillales</taxon>
        <taxon>Bacillaceae</taxon>
        <taxon>Bacillus</taxon>
    </lineage>
</organism>